<organism evidence="1 2">
    <name type="scientific">Comamonas endophytica</name>
    <dbReference type="NCBI Taxonomy" id="2949090"/>
    <lineage>
        <taxon>Bacteria</taxon>
        <taxon>Pseudomonadati</taxon>
        <taxon>Pseudomonadota</taxon>
        <taxon>Betaproteobacteria</taxon>
        <taxon>Burkholderiales</taxon>
        <taxon>Comamonadaceae</taxon>
        <taxon>Comamonas</taxon>
    </lineage>
</organism>
<proteinExistence type="predicted"/>
<dbReference type="Gene3D" id="1.20.1260.10">
    <property type="match status" value="1"/>
</dbReference>
<protein>
    <submittedName>
        <fullName evidence="1">Ferritin-like domain-containing protein</fullName>
    </submittedName>
</protein>
<name>A0ABY6GC92_9BURK</name>
<evidence type="ECO:0000313" key="2">
    <source>
        <dbReference type="Proteomes" id="UP001162800"/>
    </source>
</evidence>
<reference evidence="1" key="1">
    <citation type="submission" date="2022-09" db="EMBL/GenBank/DDBJ databases">
        <title>The complete genome of Acidovorax sp. 5MLIR.</title>
        <authorList>
            <person name="Liu L."/>
            <person name="Yue J."/>
            <person name="Yang F."/>
            <person name="Yuan J."/>
            <person name="Li L."/>
        </authorList>
    </citation>
    <scope>NUCLEOTIDE SEQUENCE</scope>
    <source>
        <strain evidence="1">5MLIR</strain>
    </source>
</reference>
<dbReference type="RefSeq" id="WP_231043480.1">
    <property type="nucleotide sequence ID" value="NZ_CP106881.1"/>
</dbReference>
<gene>
    <name evidence="1" type="ORF">M9799_05300</name>
</gene>
<dbReference type="SUPFAM" id="SSF47240">
    <property type="entry name" value="Ferritin-like"/>
    <property type="match status" value="1"/>
</dbReference>
<evidence type="ECO:0000313" key="1">
    <source>
        <dbReference type="EMBL" id="UYG52659.1"/>
    </source>
</evidence>
<dbReference type="InterPro" id="IPR012347">
    <property type="entry name" value="Ferritin-like"/>
</dbReference>
<sequence length="267" mass="28675">MEPTTTGMNKTGATVNPDGVEAMVEAVQRYSPPTPIDTSAAARERLLYLRESDAVGSVPKPASLSGTLKTGVAQLLGDRPELLMDKIGERIAFERGGVRLYDALMVKFQAAAAAGVALPPIAQACKELGEDPRLITLREELPEQTLARIRAEELAHFHMLCDAMRKLGGDPTAQTPCADVIGTASMGLIQVVSDPRTTLAQSFNAMLTAELTDNAGWELLVQLTDKAGEHKLAGQFLQAQHEEAQHVLVIRSWLTALLTAEEHSSAI</sequence>
<dbReference type="CDD" id="cd00657">
    <property type="entry name" value="Ferritin_like"/>
    <property type="match status" value="1"/>
</dbReference>
<dbReference type="InterPro" id="IPR009078">
    <property type="entry name" value="Ferritin-like_SF"/>
</dbReference>
<keyword evidence="2" id="KW-1185">Reference proteome</keyword>
<dbReference type="Proteomes" id="UP001162800">
    <property type="component" value="Chromosome"/>
</dbReference>
<accession>A0ABY6GC92</accession>
<dbReference type="EMBL" id="CP106881">
    <property type="protein sequence ID" value="UYG52659.1"/>
    <property type="molecule type" value="Genomic_DNA"/>
</dbReference>